<dbReference type="RefSeq" id="WP_157116442.1">
    <property type="nucleotide sequence ID" value="NZ_JAAXOT010000014.1"/>
</dbReference>
<sequence>MPSIPDAGLAMFFLLAQALFAAVEDGSVELSDAEAVEGLTRFVYRGLTGRDY</sequence>
<evidence type="ECO:0000313" key="2">
    <source>
        <dbReference type="Proteomes" id="UP000570678"/>
    </source>
</evidence>
<gene>
    <name evidence="1" type="ORF">HGA15_24240</name>
</gene>
<name>A0A846YJB1_9NOCA</name>
<comment type="caution">
    <text evidence="1">The sequence shown here is derived from an EMBL/GenBank/DDBJ whole genome shotgun (WGS) entry which is preliminary data.</text>
</comment>
<reference evidence="1 2" key="1">
    <citation type="submission" date="2020-04" db="EMBL/GenBank/DDBJ databases">
        <title>MicrobeNet Type strains.</title>
        <authorList>
            <person name="Nicholson A.C."/>
        </authorList>
    </citation>
    <scope>NUCLEOTIDE SEQUENCE [LARGE SCALE GENOMIC DNA]</scope>
    <source>
        <strain evidence="1 2">JCM 3332</strain>
    </source>
</reference>
<proteinExistence type="predicted"/>
<accession>A0A846YJB1</accession>
<organism evidence="1 2">
    <name type="scientific">Nocardia flavorosea</name>
    <dbReference type="NCBI Taxonomy" id="53429"/>
    <lineage>
        <taxon>Bacteria</taxon>
        <taxon>Bacillati</taxon>
        <taxon>Actinomycetota</taxon>
        <taxon>Actinomycetes</taxon>
        <taxon>Mycobacteriales</taxon>
        <taxon>Nocardiaceae</taxon>
        <taxon>Nocardia</taxon>
    </lineage>
</organism>
<dbReference type="EMBL" id="JAAXOT010000014">
    <property type="protein sequence ID" value="NKY59207.1"/>
    <property type="molecule type" value="Genomic_DNA"/>
</dbReference>
<evidence type="ECO:0000313" key="1">
    <source>
        <dbReference type="EMBL" id="NKY59207.1"/>
    </source>
</evidence>
<protein>
    <submittedName>
        <fullName evidence="1">Uncharacterized protein</fullName>
    </submittedName>
</protein>
<dbReference type="AlphaFoldDB" id="A0A846YJB1"/>
<dbReference type="Proteomes" id="UP000570678">
    <property type="component" value="Unassembled WGS sequence"/>
</dbReference>
<keyword evidence="2" id="KW-1185">Reference proteome</keyword>